<dbReference type="Pfam" id="PF07110">
    <property type="entry name" value="EthD"/>
    <property type="match status" value="1"/>
</dbReference>
<dbReference type="AlphaFoldDB" id="A0A5J6MSI2"/>
<evidence type="ECO:0000313" key="3">
    <source>
        <dbReference type="Proteomes" id="UP000326202"/>
    </source>
</evidence>
<feature type="domain" description="EthD" evidence="1">
    <location>
        <begin position="11"/>
        <end position="91"/>
    </location>
</feature>
<keyword evidence="3" id="KW-1185">Reference proteome</keyword>
<name>A0A5J6MSI2_9PROT</name>
<dbReference type="GO" id="GO:0016491">
    <property type="term" value="F:oxidoreductase activity"/>
    <property type="evidence" value="ECO:0007669"/>
    <property type="project" value="InterPro"/>
</dbReference>
<dbReference type="Proteomes" id="UP000326202">
    <property type="component" value="Chromosome"/>
</dbReference>
<dbReference type="OrthoDB" id="6369070at2"/>
<dbReference type="Gene3D" id="3.30.70.100">
    <property type="match status" value="1"/>
</dbReference>
<gene>
    <name evidence="2" type="ORF">FRZ44_31490</name>
</gene>
<dbReference type="KEGG" id="htq:FRZ44_31490"/>
<reference evidence="2 3" key="1">
    <citation type="submission" date="2019-08" db="EMBL/GenBank/DDBJ databases">
        <title>Hyperibacter terrae gen. nov., sp. nov. and Hyperibacter viscosus sp. nov., two new members in the family Rhodospirillaceae isolated from the rhizosphere of Hypericum perforatum.</title>
        <authorList>
            <person name="Noviana Z."/>
        </authorList>
    </citation>
    <scope>NUCLEOTIDE SEQUENCE [LARGE SCALE GENOMIC DNA]</scope>
    <source>
        <strain evidence="2 3">R5913</strain>
    </source>
</reference>
<dbReference type="EMBL" id="CP042906">
    <property type="protein sequence ID" value="QEX17846.1"/>
    <property type="molecule type" value="Genomic_DNA"/>
</dbReference>
<organism evidence="2 3">
    <name type="scientific">Hypericibacter terrae</name>
    <dbReference type="NCBI Taxonomy" id="2602015"/>
    <lineage>
        <taxon>Bacteria</taxon>
        <taxon>Pseudomonadati</taxon>
        <taxon>Pseudomonadota</taxon>
        <taxon>Alphaproteobacteria</taxon>
        <taxon>Rhodospirillales</taxon>
        <taxon>Dongiaceae</taxon>
        <taxon>Hypericibacter</taxon>
    </lineage>
</organism>
<dbReference type="InterPro" id="IPR011008">
    <property type="entry name" value="Dimeric_a/b-barrel"/>
</dbReference>
<dbReference type="RefSeq" id="WP_151178063.1">
    <property type="nucleotide sequence ID" value="NZ_CP042906.1"/>
</dbReference>
<dbReference type="NCBIfam" id="TIGR02118">
    <property type="entry name" value="EthD family reductase"/>
    <property type="match status" value="1"/>
</dbReference>
<dbReference type="SUPFAM" id="SSF54909">
    <property type="entry name" value="Dimeric alpha+beta barrel"/>
    <property type="match status" value="1"/>
</dbReference>
<proteinExistence type="predicted"/>
<accession>A0A5J6MSI2</accession>
<evidence type="ECO:0000313" key="2">
    <source>
        <dbReference type="EMBL" id="QEX17846.1"/>
    </source>
</evidence>
<evidence type="ECO:0000259" key="1">
    <source>
        <dbReference type="Pfam" id="PF07110"/>
    </source>
</evidence>
<dbReference type="InterPro" id="IPR009799">
    <property type="entry name" value="EthD_dom"/>
</dbReference>
<sequence>MLKLVVVCHRREGWSRERFRQYFREVHGPLAVAIPHVARYVQNFVEPDVVEGDPPWDAVIEFWFADRAAYDAAWASPEGQRAAGDNPNCMDMNRTAWGLVDEVVVRP</sequence>
<protein>
    <recommendedName>
        <fullName evidence="1">EthD domain-containing protein</fullName>
    </recommendedName>
</protein>